<dbReference type="InterPro" id="IPR035899">
    <property type="entry name" value="DBL_dom_sf"/>
</dbReference>
<dbReference type="InterPro" id="IPR011993">
    <property type="entry name" value="PH-like_dom_sf"/>
</dbReference>
<sequence>MNSAEQTVTWLITLGVLESPKKTISDPEAFLQSSLKDGVVLCRLLERLSPGSTEKIYQEPKNDGECLYNIKEFLKGCTSFRVEPFEASDLLLGLNFSKVLSSLVALNKVTADISVGSDSVSARHSSSHRIKSFESLSCQTSLGRSSKLLQNQFRSLDMSENSGQQLLVKARFNFQQTNEDELTFTKGDIISVSRQEEGGWWEGTLNGRTGWFPSNYVREVKGSDKQVSPKSGTLKSPPKGFDTSAISKTYYNLVLQNILETETEYSKDLQSLLTNYLRPLQNTDKLSSSDVALILGNLEEICTFQQMLVQSLEECTKLPESQQRVGGFFINQMPQMKALYNSYCSNHPSAVNVLTQQSEVLGEFMEGRGAVSPGILTLTTGLSKPFMRLDKYPTLLKELERHMEEGHPDRPDIQKCMATFKSLSVQCQEVRKRKELELQILTESIRLWEGDDIKTLGSVLFMSQVLVQSPGSEEKSERYLMLFPHVLLMLSASPRMSGFIFQGKLPLAGMTVSKLEDCDAHKNAFELNGGAFITAVSAFAGTMFDRLQVICTHKQDLQDWVELLSRQIKHTAATAPSHKPLTVPCHTLPSHPVTLSRHAEGKAMTVAPTYHTLPHPSSHGTSLSSTMMWGPLEPPNTPKPWSLSCLRPAPPLRPSAALCYKEDLSKSPKSVKKLLPKRKPERKQSEEEFALRKSTAALEEDAQILKVIEAYCTSAKTRQTLNSRPRTEMGLHVIIPGEKKVQGEGPSRNGQSADEEKSLVDVVYALRDEVQELKQENKKMKRSLEEEQRARKDLEKVVRRVLKSINDPTWDETNL</sequence>
<feature type="coiled-coil region" evidence="6">
    <location>
        <begin position="763"/>
        <end position="804"/>
    </location>
</feature>
<evidence type="ECO:0000313" key="12">
    <source>
        <dbReference type="Ensembl" id="ENSTRUP00000075264.1"/>
    </source>
</evidence>
<dbReference type="Pfam" id="PF00307">
    <property type="entry name" value="CH"/>
    <property type="match status" value="1"/>
</dbReference>
<dbReference type="CDD" id="cd12060">
    <property type="entry name" value="SH3_alphaPIX"/>
    <property type="match status" value="1"/>
</dbReference>
<keyword evidence="2 5" id="KW-0728">SH3 domain</keyword>
<dbReference type="SMART" id="SM00233">
    <property type="entry name" value="PH"/>
    <property type="match status" value="1"/>
</dbReference>
<dbReference type="PROSITE" id="PS50002">
    <property type="entry name" value="SH3"/>
    <property type="match status" value="1"/>
</dbReference>
<dbReference type="InterPro" id="IPR035788">
    <property type="entry name" value="AlphaPIX_SH3"/>
</dbReference>
<dbReference type="GO" id="GO:0005085">
    <property type="term" value="F:guanyl-nucleotide exchange factor activity"/>
    <property type="evidence" value="ECO:0007669"/>
    <property type="project" value="UniProtKB-KW"/>
</dbReference>
<dbReference type="PROSITE" id="PS00741">
    <property type="entry name" value="DH_1"/>
    <property type="match status" value="1"/>
</dbReference>
<dbReference type="Pfam" id="PF00621">
    <property type="entry name" value="RhoGEF"/>
    <property type="match status" value="1"/>
</dbReference>
<dbReference type="Gene3D" id="1.20.900.10">
    <property type="entry name" value="Dbl homology (DH) domain"/>
    <property type="match status" value="1"/>
</dbReference>
<feature type="region of interest" description="Disordered" evidence="7">
    <location>
        <begin position="669"/>
        <end position="688"/>
    </location>
</feature>
<evidence type="ECO:0000256" key="6">
    <source>
        <dbReference type="SAM" id="Coils"/>
    </source>
</evidence>
<dbReference type="InterPro" id="IPR036028">
    <property type="entry name" value="SH3-like_dom_sf"/>
</dbReference>
<feature type="domain" description="Calponin-homology (CH)" evidence="11">
    <location>
        <begin position="1"/>
        <end position="111"/>
    </location>
</feature>
<dbReference type="PROSITE" id="PS50021">
    <property type="entry name" value="CH"/>
    <property type="match status" value="1"/>
</dbReference>
<dbReference type="Gene3D" id="2.30.29.30">
    <property type="entry name" value="Pleckstrin-homology domain (PH domain)/Phosphotyrosine-binding domain (PTB)"/>
    <property type="match status" value="1"/>
</dbReference>
<proteinExistence type="predicted"/>
<dbReference type="FunFam" id="2.30.29.30:FF:000094">
    <property type="entry name" value="Rho guanine nucleotide exchange factor 7"/>
    <property type="match status" value="1"/>
</dbReference>
<dbReference type="SMART" id="SM00325">
    <property type="entry name" value="RhoGEF"/>
    <property type="match status" value="1"/>
</dbReference>
<evidence type="ECO:0000256" key="2">
    <source>
        <dbReference type="ARBA" id="ARBA00022443"/>
    </source>
</evidence>
<dbReference type="CDD" id="cd00160">
    <property type="entry name" value="RhoGEF"/>
    <property type="match status" value="1"/>
</dbReference>
<dbReference type="Pfam" id="PF16614">
    <property type="entry name" value="RhoGEF67_u2"/>
    <property type="match status" value="1"/>
</dbReference>
<dbReference type="SUPFAM" id="SSF47576">
    <property type="entry name" value="Calponin-homology domain, CH-domain"/>
    <property type="match status" value="1"/>
</dbReference>
<accession>A0A674NPR5</accession>
<dbReference type="FunFam" id="1.20.900.10:FF:000016">
    <property type="entry name" value="Rho guanine nucleotide exchange factor 6"/>
    <property type="match status" value="1"/>
</dbReference>
<dbReference type="InterPro" id="IPR001452">
    <property type="entry name" value="SH3_domain"/>
</dbReference>
<evidence type="ECO:0000256" key="1">
    <source>
        <dbReference type="ARBA" id="ARBA00004510"/>
    </source>
</evidence>
<dbReference type="Gene3D" id="2.30.30.40">
    <property type="entry name" value="SH3 Domains"/>
    <property type="match status" value="1"/>
</dbReference>
<dbReference type="Gene3D" id="1.10.418.10">
    <property type="entry name" value="Calponin-like domain"/>
    <property type="match status" value="1"/>
</dbReference>
<evidence type="ECO:0000256" key="7">
    <source>
        <dbReference type="SAM" id="MobiDB-lite"/>
    </source>
</evidence>
<organism evidence="12 13">
    <name type="scientific">Takifugu rubripes</name>
    <name type="common">Japanese pufferfish</name>
    <name type="synonym">Fugu rubripes</name>
    <dbReference type="NCBI Taxonomy" id="31033"/>
    <lineage>
        <taxon>Eukaryota</taxon>
        <taxon>Metazoa</taxon>
        <taxon>Chordata</taxon>
        <taxon>Craniata</taxon>
        <taxon>Vertebrata</taxon>
        <taxon>Euteleostomi</taxon>
        <taxon>Actinopterygii</taxon>
        <taxon>Neopterygii</taxon>
        <taxon>Teleostei</taxon>
        <taxon>Neoteleostei</taxon>
        <taxon>Acanthomorphata</taxon>
        <taxon>Eupercaria</taxon>
        <taxon>Tetraodontiformes</taxon>
        <taxon>Tetradontoidea</taxon>
        <taxon>Tetraodontidae</taxon>
        <taxon>Takifugu</taxon>
    </lineage>
</organism>
<dbReference type="CDD" id="cd01225">
    <property type="entry name" value="PH_Cool_Pix"/>
    <property type="match status" value="1"/>
</dbReference>
<dbReference type="Proteomes" id="UP000005226">
    <property type="component" value="Chromosome 1"/>
</dbReference>
<dbReference type="PROSITE" id="PS50010">
    <property type="entry name" value="DH_2"/>
    <property type="match status" value="1"/>
</dbReference>
<dbReference type="AlphaFoldDB" id="A0A674NPR5"/>
<dbReference type="GeneTree" id="ENSGT00940000155360"/>
<dbReference type="FunFam" id="2.30.30.40:FF:000034">
    <property type="entry name" value="Rho guanine nucleotide exchange factor (GEF) 7"/>
    <property type="match status" value="1"/>
</dbReference>
<dbReference type="InterPro" id="IPR001715">
    <property type="entry name" value="CH_dom"/>
</dbReference>
<protein>
    <submittedName>
        <fullName evidence="12">Rho guanine nucleotide exchange factor (GEF) 7a</fullName>
    </submittedName>
</protein>
<keyword evidence="6" id="KW-0175">Coiled coil</keyword>
<dbReference type="PANTHER" id="PTHR46026">
    <property type="entry name" value="RHO-TYPE GUANINE NUCLEOTIDE EXCHANGE FACTOR, ISOFORM F"/>
    <property type="match status" value="1"/>
</dbReference>
<comment type="subcellular location">
    <subcellularLocation>
        <location evidence="1">Cell projection</location>
        <location evidence="1">Lamellipodium</location>
    </subcellularLocation>
</comment>
<dbReference type="SUPFAM" id="SSF50729">
    <property type="entry name" value="PH domain-like"/>
    <property type="match status" value="1"/>
</dbReference>
<dbReference type="InterPro" id="IPR001849">
    <property type="entry name" value="PH_domain"/>
</dbReference>
<dbReference type="SUPFAM" id="SSF48065">
    <property type="entry name" value="DBL homology domain (DH-domain)"/>
    <property type="match status" value="1"/>
</dbReference>
<dbReference type="Pfam" id="PF16615">
    <property type="entry name" value="RhoGEF67_u1"/>
    <property type="match status" value="1"/>
</dbReference>
<dbReference type="Ensembl" id="ENSTRUT00000085959.1">
    <property type="protein sequence ID" value="ENSTRUP00000075264.1"/>
    <property type="gene ID" value="ENSTRUG00000014456.3"/>
</dbReference>
<reference evidence="12" key="3">
    <citation type="submission" date="2025-09" db="UniProtKB">
        <authorList>
            <consortium name="Ensembl"/>
        </authorList>
    </citation>
    <scope>IDENTIFICATION</scope>
</reference>
<keyword evidence="4" id="KW-0966">Cell projection</keyword>
<dbReference type="SUPFAM" id="SSF50044">
    <property type="entry name" value="SH3-domain"/>
    <property type="match status" value="1"/>
</dbReference>
<dbReference type="InterPro" id="IPR046376">
    <property type="entry name" value="PH_Cool_Pix"/>
</dbReference>
<evidence type="ECO:0000259" key="10">
    <source>
        <dbReference type="PROSITE" id="PS50010"/>
    </source>
</evidence>
<reference evidence="12 13" key="1">
    <citation type="journal article" date="2011" name="Genome Biol. Evol.">
        <title>Integration of the genetic map and genome assembly of fugu facilitates insights into distinct features of genome evolution in teleosts and mammals.</title>
        <authorList>
            <person name="Kai W."/>
            <person name="Kikuchi K."/>
            <person name="Tohari S."/>
            <person name="Chew A.K."/>
            <person name="Tay A."/>
            <person name="Fujiwara A."/>
            <person name="Hosoya S."/>
            <person name="Suetake H."/>
            <person name="Naruse K."/>
            <person name="Brenner S."/>
            <person name="Suzuki Y."/>
            <person name="Venkatesh B."/>
        </authorList>
    </citation>
    <scope>NUCLEOTIDE SEQUENCE [LARGE SCALE GENOMIC DNA]</scope>
</reference>
<dbReference type="GO" id="GO:0005737">
    <property type="term" value="C:cytoplasm"/>
    <property type="evidence" value="ECO:0007669"/>
    <property type="project" value="TreeGrafter"/>
</dbReference>
<dbReference type="SMART" id="SM00326">
    <property type="entry name" value="SH3"/>
    <property type="match status" value="1"/>
</dbReference>
<dbReference type="Gene3D" id="1.20.5.390">
    <property type="entry name" value="L1 transposable element, trimerization domain"/>
    <property type="match status" value="1"/>
</dbReference>
<dbReference type="Pfam" id="PF16523">
    <property type="entry name" value="betaPIX_CC"/>
    <property type="match status" value="1"/>
</dbReference>
<keyword evidence="13" id="KW-1185">Reference proteome</keyword>
<dbReference type="InterPro" id="IPR036872">
    <property type="entry name" value="CH_dom_sf"/>
</dbReference>
<dbReference type="PROSITE" id="PS50003">
    <property type="entry name" value="PH_DOMAIN"/>
    <property type="match status" value="1"/>
</dbReference>
<feature type="domain" description="DH" evidence="10">
    <location>
        <begin position="250"/>
        <end position="430"/>
    </location>
</feature>
<name>A0A674NPR5_TAKRU</name>
<dbReference type="Pfam" id="PF07653">
    <property type="entry name" value="SH3_2"/>
    <property type="match status" value="1"/>
</dbReference>
<dbReference type="FunFam" id="1.20.5.390:FF:000001">
    <property type="entry name" value="rho guanine nucleotide exchange factor 7 isoform X1"/>
    <property type="match status" value="1"/>
</dbReference>
<dbReference type="InterPro" id="IPR001331">
    <property type="entry name" value="GDS_CDC24_CS"/>
</dbReference>
<reference evidence="12" key="2">
    <citation type="submission" date="2025-08" db="UniProtKB">
        <authorList>
            <consortium name="Ensembl"/>
        </authorList>
    </citation>
    <scope>IDENTIFICATION</scope>
</reference>
<evidence type="ECO:0000256" key="5">
    <source>
        <dbReference type="PROSITE-ProRule" id="PRU00192"/>
    </source>
</evidence>
<dbReference type="GO" id="GO:0030032">
    <property type="term" value="P:lamellipodium assembly"/>
    <property type="evidence" value="ECO:0007669"/>
    <property type="project" value="TreeGrafter"/>
</dbReference>
<evidence type="ECO:0000313" key="13">
    <source>
        <dbReference type="Proteomes" id="UP000005226"/>
    </source>
</evidence>
<feature type="domain" description="SH3" evidence="8">
    <location>
        <begin position="163"/>
        <end position="222"/>
    </location>
</feature>
<feature type="compositionally biased region" description="Basic residues" evidence="7">
    <location>
        <begin position="669"/>
        <end position="681"/>
    </location>
</feature>
<dbReference type="PANTHER" id="PTHR46026:SF3">
    <property type="entry name" value="RHO GUANINE NUCLEOTIDE EXCHANGE FACTOR 7"/>
    <property type="match status" value="1"/>
</dbReference>
<evidence type="ECO:0000259" key="9">
    <source>
        <dbReference type="PROSITE" id="PS50003"/>
    </source>
</evidence>
<keyword evidence="3" id="KW-0344">Guanine-nucleotide releasing factor</keyword>
<dbReference type="GO" id="GO:0030027">
    <property type="term" value="C:lamellipodium"/>
    <property type="evidence" value="ECO:0007669"/>
    <property type="project" value="UniProtKB-SubCell"/>
</dbReference>
<evidence type="ECO:0000259" key="11">
    <source>
        <dbReference type="PROSITE" id="PS50021"/>
    </source>
</evidence>
<dbReference type="InterPro" id="IPR000219">
    <property type="entry name" value="DH_dom"/>
</dbReference>
<gene>
    <name evidence="12" type="primary">LOC101064301</name>
</gene>
<evidence type="ECO:0000259" key="8">
    <source>
        <dbReference type="PROSITE" id="PS50002"/>
    </source>
</evidence>
<evidence type="ECO:0000256" key="4">
    <source>
        <dbReference type="ARBA" id="ARBA00023273"/>
    </source>
</evidence>
<dbReference type="GO" id="GO:0035556">
    <property type="term" value="P:intracellular signal transduction"/>
    <property type="evidence" value="ECO:0007669"/>
    <property type="project" value="InterPro"/>
</dbReference>
<dbReference type="PRINTS" id="PR00452">
    <property type="entry name" value="SH3DOMAIN"/>
</dbReference>
<dbReference type="SMART" id="SM00033">
    <property type="entry name" value="CH"/>
    <property type="match status" value="1"/>
</dbReference>
<feature type="domain" description="PH" evidence="9">
    <location>
        <begin position="452"/>
        <end position="569"/>
    </location>
</feature>
<dbReference type="InterPro" id="IPR032409">
    <property type="entry name" value="GEF6/7_CC"/>
</dbReference>
<evidence type="ECO:0000256" key="3">
    <source>
        <dbReference type="ARBA" id="ARBA00022658"/>
    </source>
</evidence>